<comment type="similarity">
    <text evidence="1">Belongs to the LysR transcriptional regulatory family.</text>
</comment>
<evidence type="ECO:0000256" key="1">
    <source>
        <dbReference type="ARBA" id="ARBA00009437"/>
    </source>
</evidence>
<sequence>MQQKPRSLQIKDFRLISAIHETGQLALAAEQLSMSQPAASRMLAAIERAVGGAVFERHPRGMTPTQVGLMLIRNGSNLLTGLDQTLTEIRSLNQGRAGTARVGSVTDGAVAYVVPAIQELKATATGADIHVDVAPSDVLVEGLFRGDYDFVLSRIPPGYDKHQLDVRRGRNEDICFLMRAGHPLSRSPAATLDGLAGYEWITQAAHTPLRQAVEAVFVSAGVALPRDIVNTTSMLVMIAYLASSDAIAPIPRQVASLLTSDSHSAAMVTVDPDEKIIVSPYFLISHKSTTVSAIALRLRDMVLAAMTRQSAP</sequence>
<keyword evidence="2" id="KW-0805">Transcription regulation</keyword>
<evidence type="ECO:0000313" key="6">
    <source>
        <dbReference type="EMBL" id="OCW56512.1"/>
    </source>
</evidence>
<organism evidence="6 7">
    <name type="scientific">Hoeflea olei</name>
    <dbReference type="NCBI Taxonomy" id="1480615"/>
    <lineage>
        <taxon>Bacteria</taxon>
        <taxon>Pseudomonadati</taxon>
        <taxon>Pseudomonadota</taxon>
        <taxon>Alphaproteobacteria</taxon>
        <taxon>Hyphomicrobiales</taxon>
        <taxon>Rhizobiaceae</taxon>
        <taxon>Hoeflea</taxon>
    </lineage>
</organism>
<dbReference type="Pfam" id="PF03466">
    <property type="entry name" value="LysR_substrate"/>
    <property type="match status" value="1"/>
</dbReference>
<dbReference type="SUPFAM" id="SSF46785">
    <property type="entry name" value="Winged helix' DNA-binding domain"/>
    <property type="match status" value="1"/>
</dbReference>
<name>A0A1C1YSM8_9HYPH</name>
<dbReference type="InterPro" id="IPR036388">
    <property type="entry name" value="WH-like_DNA-bd_sf"/>
</dbReference>
<dbReference type="GO" id="GO:0003700">
    <property type="term" value="F:DNA-binding transcription factor activity"/>
    <property type="evidence" value="ECO:0007669"/>
    <property type="project" value="InterPro"/>
</dbReference>
<dbReference type="InterPro" id="IPR050950">
    <property type="entry name" value="HTH-type_LysR_regulators"/>
</dbReference>
<dbReference type="PANTHER" id="PTHR30419">
    <property type="entry name" value="HTH-TYPE TRANSCRIPTIONAL REGULATOR YBHD"/>
    <property type="match status" value="1"/>
</dbReference>
<dbReference type="Gene3D" id="1.10.10.10">
    <property type="entry name" value="Winged helix-like DNA-binding domain superfamily/Winged helix DNA-binding domain"/>
    <property type="match status" value="1"/>
</dbReference>
<dbReference type="RefSeq" id="WP_066180824.1">
    <property type="nucleotide sequence ID" value="NZ_LQZT01000034.1"/>
</dbReference>
<evidence type="ECO:0000256" key="2">
    <source>
        <dbReference type="ARBA" id="ARBA00023015"/>
    </source>
</evidence>
<keyword evidence="4" id="KW-0804">Transcription</keyword>
<reference evidence="6 7" key="1">
    <citation type="submission" date="2015-12" db="EMBL/GenBank/DDBJ databases">
        <authorList>
            <person name="Shamseldin A."/>
            <person name="Moawad H."/>
            <person name="Abd El-Rahim W.M."/>
            <person name="Sadowsky M.J."/>
        </authorList>
    </citation>
    <scope>NUCLEOTIDE SEQUENCE [LARGE SCALE GENOMIC DNA]</scope>
    <source>
        <strain evidence="6 7">JC234</strain>
    </source>
</reference>
<accession>A0A1C1YSM8</accession>
<dbReference type="EMBL" id="LQZT01000034">
    <property type="protein sequence ID" value="OCW56512.1"/>
    <property type="molecule type" value="Genomic_DNA"/>
</dbReference>
<dbReference type="InterPro" id="IPR000847">
    <property type="entry name" value="LysR_HTH_N"/>
</dbReference>
<protein>
    <recommendedName>
        <fullName evidence="5">HTH lysR-type domain-containing protein</fullName>
    </recommendedName>
</protein>
<dbReference type="Proteomes" id="UP000094795">
    <property type="component" value="Unassembled WGS sequence"/>
</dbReference>
<dbReference type="Gene3D" id="3.40.190.10">
    <property type="entry name" value="Periplasmic binding protein-like II"/>
    <property type="match status" value="1"/>
</dbReference>
<keyword evidence="3" id="KW-0238">DNA-binding</keyword>
<evidence type="ECO:0000256" key="3">
    <source>
        <dbReference type="ARBA" id="ARBA00023125"/>
    </source>
</evidence>
<gene>
    <name evidence="6" type="ORF">AWJ14_16305</name>
</gene>
<dbReference type="PRINTS" id="PR00039">
    <property type="entry name" value="HTHLYSR"/>
</dbReference>
<evidence type="ECO:0000256" key="4">
    <source>
        <dbReference type="ARBA" id="ARBA00023163"/>
    </source>
</evidence>
<dbReference type="SUPFAM" id="SSF53850">
    <property type="entry name" value="Periplasmic binding protein-like II"/>
    <property type="match status" value="1"/>
</dbReference>
<evidence type="ECO:0000259" key="5">
    <source>
        <dbReference type="PROSITE" id="PS50931"/>
    </source>
</evidence>
<evidence type="ECO:0000313" key="7">
    <source>
        <dbReference type="Proteomes" id="UP000094795"/>
    </source>
</evidence>
<comment type="caution">
    <text evidence="6">The sequence shown here is derived from an EMBL/GenBank/DDBJ whole genome shotgun (WGS) entry which is preliminary data.</text>
</comment>
<feature type="domain" description="HTH lysR-type" evidence="5">
    <location>
        <begin position="8"/>
        <end position="65"/>
    </location>
</feature>
<dbReference type="STRING" id="1480615.AWJ14_16305"/>
<keyword evidence="7" id="KW-1185">Reference proteome</keyword>
<dbReference type="InterPro" id="IPR005119">
    <property type="entry name" value="LysR_subst-bd"/>
</dbReference>
<dbReference type="Pfam" id="PF00126">
    <property type="entry name" value="HTH_1"/>
    <property type="match status" value="1"/>
</dbReference>
<dbReference type="InterPro" id="IPR036390">
    <property type="entry name" value="WH_DNA-bd_sf"/>
</dbReference>
<dbReference type="PANTHER" id="PTHR30419:SF8">
    <property type="entry name" value="NITROGEN ASSIMILATION TRANSCRIPTIONAL ACTIVATOR-RELATED"/>
    <property type="match status" value="1"/>
</dbReference>
<proteinExistence type="inferred from homology"/>
<dbReference type="GO" id="GO:0005829">
    <property type="term" value="C:cytosol"/>
    <property type="evidence" value="ECO:0007669"/>
    <property type="project" value="TreeGrafter"/>
</dbReference>
<dbReference type="OrthoDB" id="7809623at2"/>
<dbReference type="GO" id="GO:0003677">
    <property type="term" value="F:DNA binding"/>
    <property type="evidence" value="ECO:0007669"/>
    <property type="project" value="UniProtKB-KW"/>
</dbReference>
<dbReference type="PROSITE" id="PS50931">
    <property type="entry name" value="HTH_LYSR"/>
    <property type="match status" value="1"/>
</dbReference>
<dbReference type="AlphaFoldDB" id="A0A1C1YSM8"/>